<organism evidence="1 2">
    <name type="scientific">Kingdonia uniflora</name>
    <dbReference type="NCBI Taxonomy" id="39325"/>
    <lineage>
        <taxon>Eukaryota</taxon>
        <taxon>Viridiplantae</taxon>
        <taxon>Streptophyta</taxon>
        <taxon>Embryophyta</taxon>
        <taxon>Tracheophyta</taxon>
        <taxon>Spermatophyta</taxon>
        <taxon>Magnoliopsida</taxon>
        <taxon>Ranunculales</taxon>
        <taxon>Circaeasteraceae</taxon>
        <taxon>Kingdonia</taxon>
    </lineage>
</organism>
<sequence length="154" mass="17493">MSSQQTLQRIMCCGVLRHVAINCDAIALLCIRGAARCVALRPSIASVAIALATLASDYLVSDQDRILEKELLRKVYSQRENNARIFQLSNEIENFNQGIQTLGMYYARLRSSWEELFHYDSFIKWPASAPRENVHTPPTAAEIYAKIVEKTRVF</sequence>
<accession>A0A7J7LFB4</accession>
<reference evidence="1 2" key="1">
    <citation type="journal article" date="2020" name="IScience">
        <title>Genome Sequencing of the Endangered Kingdonia uniflora (Circaeasteraceae, Ranunculales) Reveals Potential Mechanisms of Evolutionary Specialization.</title>
        <authorList>
            <person name="Sun Y."/>
            <person name="Deng T."/>
            <person name="Zhang A."/>
            <person name="Moore M.J."/>
            <person name="Landis J.B."/>
            <person name="Lin N."/>
            <person name="Zhang H."/>
            <person name="Zhang X."/>
            <person name="Huang J."/>
            <person name="Zhang X."/>
            <person name="Sun H."/>
            <person name="Wang H."/>
        </authorList>
    </citation>
    <scope>NUCLEOTIDE SEQUENCE [LARGE SCALE GENOMIC DNA]</scope>
    <source>
        <strain evidence="1">TB1705</strain>
        <tissue evidence="1">Leaf</tissue>
    </source>
</reference>
<proteinExistence type="predicted"/>
<comment type="caution">
    <text evidence="1">The sequence shown here is derived from an EMBL/GenBank/DDBJ whole genome shotgun (WGS) entry which is preliminary data.</text>
</comment>
<protein>
    <submittedName>
        <fullName evidence="1">Uncharacterized protein</fullName>
    </submittedName>
</protein>
<dbReference type="Proteomes" id="UP000541444">
    <property type="component" value="Unassembled WGS sequence"/>
</dbReference>
<dbReference type="AlphaFoldDB" id="A0A7J7LFB4"/>
<dbReference type="OrthoDB" id="201321at2759"/>
<evidence type="ECO:0000313" key="1">
    <source>
        <dbReference type="EMBL" id="KAF6141204.1"/>
    </source>
</evidence>
<gene>
    <name evidence="1" type="ORF">GIB67_036221</name>
</gene>
<evidence type="ECO:0000313" key="2">
    <source>
        <dbReference type="Proteomes" id="UP000541444"/>
    </source>
</evidence>
<keyword evidence="2" id="KW-1185">Reference proteome</keyword>
<name>A0A7J7LFB4_9MAGN</name>
<dbReference type="EMBL" id="JACGCM010002330">
    <property type="protein sequence ID" value="KAF6141204.1"/>
    <property type="molecule type" value="Genomic_DNA"/>
</dbReference>